<accession>A0ABQ5AWC9</accession>
<dbReference type="EMBL" id="BQNB010012595">
    <property type="protein sequence ID" value="GJT05553.1"/>
    <property type="molecule type" value="Genomic_DNA"/>
</dbReference>
<dbReference type="Pfam" id="PF08284">
    <property type="entry name" value="RVP_2"/>
    <property type="match status" value="1"/>
</dbReference>
<organism evidence="1 2">
    <name type="scientific">Tanacetum coccineum</name>
    <dbReference type="NCBI Taxonomy" id="301880"/>
    <lineage>
        <taxon>Eukaryota</taxon>
        <taxon>Viridiplantae</taxon>
        <taxon>Streptophyta</taxon>
        <taxon>Embryophyta</taxon>
        <taxon>Tracheophyta</taxon>
        <taxon>Spermatophyta</taxon>
        <taxon>Magnoliopsida</taxon>
        <taxon>eudicotyledons</taxon>
        <taxon>Gunneridae</taxon>
        <taxon>Pentapetalae</taxon>
        <taxon>asterids</taxon>
        <taxon>campanulids</taxon>
        <taxon>Asterales</taxon>
        <taxon>Asteraceae</taxon>
        <taxon>Asteroideae</taxon>
        <taxon>Anthemideae</taxon>
        <taxon>Anthemidinae</taxon>
        <taxon>Tanacetum</taxon>
    </lineage>
</organism>
<feature type="non-terminal residue" evidence="1">
    <location>
        <position position="148"/>
    </location>
</feature>
<evidence type="ECO:0008006" key="3">
    <source>
        <dbReference type="Google" id="ProtNLM"/>
    </source>
</evidence>
<reference evidence="1" key="2">
    <citation type="submission" date="2022-01" db="EMBL/GenBank/DDBJ databases">
        <authorList>
            <person name="Yamashiro T."/>
            <person name="Shiraishi A."/>
            <person name="Satake H."/>
            <person name="Nakayama K."/>
        </authorList>
    </citation>
    <scope>NUCLEOTIDE SEQUENCE</scope>
</reference>
<gene>
    <name evidence="1" type="ORF">Tco_0840015</name>
</gene>
<sequence>MYVVVVYPILCVKVIDVSYLYVSGITMVLLPLGFLEPLCPAAIKKLVADCVAVALEAQAATMANNDNTNRNTDIVNSCFDVVIGMDWLSKYHARVICDEKVLVTLPATIQRISLTGFPAQSVGSSNMDVLDLPCLLFLITRTSQSRQH</sequence>
<protein>
    <recommendedName>
        <fullName evidence="3">Reverse transcriptase domain-containing protein</fullName>
    </recommendedName>
</protein>
<evidence type="ECO:0000313" key="2">
    <source>
        <dbReference type="Proteomes" id="UP001151760"/>
    </source>
</evidence>
<comment type="caution">
    <text evidence="1">The sequence shown here is derived from an EMBL/GenBank/DDBJ whole genome shotgun (WGS) entry which is preliminary data.</text>
</comment>
<dbReference type="Proteomes" id="UP001151760">
    <property type="component" value="Unassembled WGS sequence"/>
</dbReference>
<reference evidence="1" key="1">
    <citation type="journal article" date="2022" name="Int. J. Mol. Sci.">
        <title>Draft Genome of Tanacetum Coccineum: Genomic Comparison of Closely Related Tanacetum-Family Plants.</title>
        <authorList>
            <person name="Yamashiro T."/>
            <person name="Shiraishi A."/>
            <person name="Nakayama K."/>
            <person name="Satake H."/>
        </authorList>
    </citation>
    <scope>NUCLEOTIDE SEQUENCE</scope>
</reference>
<keyword evidence="2" id="KW-1185">Reference proteome</keyword>
<proteinExistence type="predicted"/>
<evidence type="ECO:0000313" key="1">
    <source>
        <dbReference type="EMBL" id="GJT05553.1"/>
    </source>
</evidence>
<name>A0ABQ5AWC9_9ASTR</name>